<evidence type="ECO:0000256" key="2">
    <source>
        <dbReference type="ARBA" id="ARBA00022857"/>
    </source>
</evidence>
<dbReference type="EMBL" id="CH408160">
    <property type="protein sequence ID" value="EDK41072.1"/>
    <property type="molecule type" value="Genomic_DNA"/>
</dbReference>
<evidence type="ECO:0000256" key="3">
    <source>
        <dbReference type="ARBA" id="ARBA00023002"/>
    </source>
</evidence>
<dbReference type="InterPro" id="IPR052178">
    <property type="entry name" value="Sec_Metab_Biosynth_SDR"/>
</dbReference>
<dbReference type="PRINTS" id="PR00080">
    <property type="entry name" value="SDRFAMILY"/>
</dbReference>
<comment type="similarity">
    <text evidence="1">Belongs to the short-chain dehydrogenases/reductases (SDR) family.</text>
</comment>
<dbReference type="Pfam" id="PF13561">
    <property type="entry name" value="adh_short_C2"/>
    <property type="match status" value="1"/>
</dbReference>
<dbReference type="OrthoDB" id="294295at2759"/>
<accession>A5DPG9</accession>
<dbReference type="STRING" id="294746.A5DPG9"/>
<keyword evidence="2" id="KW-0521">NADP</keyword>
<dbReference type="PANTHER" id="PTHR43618">
    <property type="entry name" value="7-ALPHA-HYDROXYSTEROID DEHYDROGENASE"/>
    <property type="match status" value="1"/>
</dbReference>
<organism evidence="4 5">
    <name type="scientific">Meyerozyma guilliermondii (strain ATCC 6260 / CBS 566 / DSM 6381 / JCM 1539 / NBRC 10279 / NRRL Y-324)</name>
    <name type="common">Yeast</name>
    <name type="synonym">Candida guilliermondii</name>
    <dbReference type="NCBI Taxonomy" id="294746"/>
    <lineage>
        <taxon>Eukaryota</taxon>
        <taxon>Fungi</taxon>
        <taxon>Dikarya</taxon>
        <taxon>Ascomycota</taxon>
        <taxon>Saccharomycotina</taxon>
        <taxon>Pichiomycetes</taxon>
        <taxon>Debaryomycetaceae</taxon>
        <taxon>Meyerozyma</taxon>
    </lineage>
</organism>
<dbReference type="HOGENOM" id="CLU_010194_12_0_1"/>
<dbReference type="GeneID" id="5124644"/>
<evidence type="ECO:0000313" key="5">
    <source>
        <dbReference type="Proteomes" id="UP000001997"/>
    </source>
</evidence>
<dbReference type="SUPFAM" id="SSF51735">
    <property type="entry name" value="NAD(P)-binding Rossmann-fold domains"/>
    <property type="match status" value="1"/>
</dbReference>
<dbReference type="OMA" id="WEQTFRL"/>
<name>A5DPG9_PICGU</name>
<dbReference type="PRINTS" id="PR00081">
    <property type="entry name" value="GDHRDH"/>
</dbReference>
<keyword evidence="3" id="KW-0560">Oxidoreductase</keyword>
<evidence type="ECO:0000313" key="4">
    <source>
        <dbReference type="EMBL" id="EDK41072.1"/>
    </source>
</evidence>
<dbReference type="InParanoid" id="A5DPG9"/>
<dbReference type="InterPro" id="IPR036291">
    <property type="entry name" value="NAD(P)-bd_dom_sf"/>
</dbReference>
<dbReference type="CDD" id="cd05233">
    <property type="entry name" value="SDR_c"/>
    <property type="match status" value="1"/>
</dbReference>
<gene>
    <name evidence="4" type="ORF">PGUG_05170</name>
</gene>
<dbReference type="VEuPathDB" id="FungiDB:PGUG_05170"/>
<dbReference type="PANTHER" id="PTHR43618:SF8">
    <property type="entry name" value="7ALPHA-HYDROXYSTEROID DEHYDROGENASE"/>
    <property type="match status" value="1"/>
</dbReference>
<keyword evidence="5" id="KW-1185">Reference proteome</keyword>
<dbReference type="Proteomes" id="UP000001997">
    <property type="component" value="Unassembled WGS sequence"/>
</dbReference>
<sequence>MSLRVSDIFNVQNYQVVITGGASGLGKILARGFVANGCNICIVDIDQEGVDATLSELKAIAEESNTSSQVTSVVGDLSSEVGLQGIISSIKSKFSQLDVLVNCAGIRRVNAISYTPGESLSQLAAATGSSSYSDWESTFKINVLSPHFLTAGLVELLGKASQKEFGRGNVICFSSVSSVHNGQYVPSYQTSKASVDHLVRIMAAEFSDKYIRVNAISPGLFPSKMNPMDISIPESNMRYAREMPARRPGTEQELVSAAIFLASNKYVDGRIIRIDGGRLLVCKGNISQDD</sequence>
<evidence type="ECO:0000256" key="1">
    <source>
        <dbReference type="ARBA" id="ARBA00006484"/>
    </source>
</evidence>
<dbReference type="GO" id="GO:0016491">
    <property type="term" value="F:oxidoreductase activity"/>
    <property type="evidence" value="ECO:0007669"/>
    <property type="project" value="UniProtKB-KW"/>
</dbReference>
<reference evidence="4 5" key="1">
    <citation type="journal article" date="2009" name="Nature">
        <title>Evolution of pathogenicity and sexual reproduction in eight Candida genomes.</title>
        <authorList>
            <person name="Butler G."/>
            <person name="Rasmussen M.D."/>
            <person name="Lin M.F."/>
            <person name="Santos M.A."/>
            <person name="Sakthikumar S."/>
            <person name="Munro C.A."/>
            <person name="Rheinbay E."/>
            <person name="Grabherr M."/>
            <person name="Forche A."/>
            <person name="Reedy J.L."/>
            <person name="Agrafioti I."/>
            <person name="Arnaud M.B."/>
            <person name="Bates S."/>
            <person name="Brown A.J."/>
            <person name="Brunke S."/>
            <person name="Costanzo M.C."/>
            <person name="Fitzpatrick D.A."/>
            <person name="de Groot P.W."/>
            <person name="Harris D."/>
            <person name="Hoyer L.L."/>
            <person name="Hube B."/>
            <person name="Klis F.M."/>
            <person name="Kodira C."/>
            <person name="Lennard N."/>
            <person name="Logue M.E."/>
            <person name="Martin R."/>
            <person name="Neiman A.M."/>
            <person name="Nikolaou E."/>
            <person name="Quail M.A."/>
            <person name="Quinn J."/>
            <person name="Santos M.C."/>
            <person name="Schmitzberger F.F."/>
            <person name="Sherlock G."/>
            <person name="Shah P."/>
            <person name="Silverstein K.A."/>
            <person name="Skrzypek M.S."/>
            <person name="Soll D."/>
            <person name="Staggs R."/>
            <person name="Stansfield I."/>
            <person name="Stumpf M.P."/>
            <person name="Sudbery P.E."/>
            <person name="Srikantha T."/>
            <person name="Zeng Q."/>
            <person name="Berman J."/>
            <person name="Berriman M."/>
            <person name="Heitman J."/>
            <person name="Gow N.A."/>
            <person name="Lorenz M.C."/>
            <person name="Birren B.W."/>
            <person name="Kellis M."/>
            <person name="Cuomo C.A."/>
        </authorList>
    </citation>
    <scope>NUCLEOTIDE SEQUENCE [LARGE SCALE GENOMIC DNA]</scope>
    <source>
        <strain evidence="5">ATCC 6260 / CBS 566 / DSM 6381 / JCM 1539 / NBRC 10279 / NRRL Y-324</strain>
    </source>
</reference>
<dbReference type="AlphaFoldDB" id="A5DPG9"/>
<proteinExistence type="inferred from homology"/>
<dbReference type="InterPro" id="IPR002347">
    <property type="entry name" value="SDR_fam"/>
</dbReference>
<protein>
    <submittedName>
        <fullName evidence="4">Uncharacterized protein</fullName>
    </submittedName>
</protein>
<dbReference type="Gene3D" id="3.40.50.720">
    <property type="entry name" value="NAD(P)-binding Rossmann-like Domain"/>
    <property type="match status" value="1"/>
</dbReference>
<dbReference type="RefSeq" id="XP_001483215.1">
    <property type="nucleotide sequence ID" value="XM_001483165.1"/>
</dbReference>
<dbReference type="KEGG" id="pgu:PGUG_05170"/>
<dbReference type="eggNOG" id="KOG0725">
    <property type="taxonomic scope" value="Eukaryota"/>
</dbReference>